<dbReference type="PANTHER" id="PTHR42998:SF1">
    <property type="entry name" value="TYPE I RESTRICTION ENZYME HINDI METHYLASE SUBUNIT"/>
    <property type="match status" value="1"/>
</dbReference>
<dbReference type="Pfam" id="PF02384">
    <property type="entry name" value="N6_Mtase"/>
    <property type="match status" value="1"/>
</dbReference>
<evidence type="ECO:0000313" key="2">
    <source>
        <dbReference type="EMBL" id="WUI85470.1"/>
    </source>
</evidence>
<dbReference type="SUPFAM" id="SSF53335">
    <property type="entry name" value="S-adenosyl-L-methionine-dependent methyltransferases"/>
    <property type="match status" value="1"/>
</dbReference>
<name>A0ABZ1PP97_9ACTN</name>
<dbReference type="GO" id="GO:0032259">
    <property type="term" value="P:methylation"/>
    <property type="evidence" value="ECO:0007669"/>
    <property type="project" value="UniProtKB-KW"/>
</dbReference>
<reference evidence="2 3" key="1">
    <citation type="submission" date="2022-10" db="EMBL/GenBank/DDBJ databases">
        <title>The complete genomes of actinobacterial strains from the NBC collection.</title>
        <authorList>
            <person name="Joergensen T.S."/>
            <person name="Alvarez Arevalo M."/>
            <person name="Sterndorff E.B."/>
            <person name="Faurdal D."/>
            <person name="Vuksanovic O."/>
            <person name="Mourched A.-S."/>
            <person name="Charusanti P."/>
            <person name="Shaw S."/>
            <person name="Blin K."/>
            <person name="Weber T."/>
        </authorList>
    </citation>
    <scope>NUCLEOTIDE SEQUENCE [LARGE SCALE GENOMIC DNA]</scope>
    <source>
        <strain evidence="2 3">NBC_00396</strain>
    </source>
</reference>
<dbReference type="InterPro" id="IPR052916">
    <property type="entry name" value="Type-I_RE_MTase_Subunit"/>
</dbReference>
<dbReference type="RefSeq" id="WP_328375745.1">
    <property type="nucleotide sequence ID" value="NZ_CP107941.1"/>
</dbReference>
<keyword evidence="2" id="KW-0808">Transferase</keyword>
<dbReference type="Proteomes" id="UP001346877">
    <property type="component" value="Chromosome"/>
</dbReference>
<dbReference type="InterPro" id="IPR003356">
    <property type="entry name" value="DNA_methylase_A-5"/>
</dbReference>
<dbReference type="GO" id="GO:0008168">
    <property type="term" value="F:methyltransferase activity"/>
    <property type="evidence" value="ECO:0007669"/>
    <property type="project" value="UniProtKB-KW"/>
</dbReference>
<protein>
    <submittedName>
        <fullName evidence="2">SAM-dependent methyltransferase</fullName>
    </submittedName>
</protein>
<dbReference type="PANTHER" id="PTHR42998">
    <property type="entry name" value="TYPE I RESTRICTION ENZYME HINDVIIP M PROTEIN-RELATED"/>
    <property type="match status" value="1"/>
</dbReference>
<evidence type="ECO:0000259" key="1">
    <source>
        <dbReference type="Pfam" id="PF02384"/>
    </source>
</evidence>
<dbReference type="PRINTS" id="PR00507">
    <property type="entry name" value="N12N6MTFRASE"/>
</dbReference>
<dbReference type="Gene3D" id="3.40.50.150">
    <property type="entry name" value="Vaccinia Virus protein VP39"/>
    <property type="match status" value="1"/>
</dbReference>
<keyword evidence="3" id="KW-1185">Reference proteome</keyword>
<proteinExistence type="predicted"/>
<accession>A0ABZ1PP97</accession>
<gene>
    <name evidence="2" type="ORF">OG375_14530</name>
</gene>
<dbReference type="InterPro" id="IPR029063">
    <property type="entry name" value="SAM-dependent_MTases_sf"/>
</dbReference>
<evidence type="ECO:0000313" key="3">
    <source>
        <dbReference type="Proteomes" id="UP001346877"/>
    </source>
</evidence>
<dbReference type="EMBL" id="CP107941">
    <property type="protein sequence ID" value="WUI85470.1"/>
    <property type="molecule type" value="Genomic_DNA"/>
</dbReference>
<feature type="domain" description="DNA methylase adenine-specific" evidence="1">
    <location>
        <begin position="167"/>
        <end position="411"/>
    </location>
</feature>
<organism evidence="2 3">
    <name type="scientific">Micromonospora zamorensis</name>
    <dbReference type="NCBI Taxonomy" id="709883"/>
    <lineage>
        <taxon>Bacteria</taxon>
        <taxon>Bacillati</taxon>
        <taxon>Actinomycetota</taxon>
        <taxon>Actinomycetes</taxon>
        <taxon>Micromonosporales</taxon>
        <taxon>Micromonosporaceae</taxon>
        <taxon>Micromonospora</taxon>
    </lineage>
</organism>
<keyword evidence="2" id="KW-0489">Methyltransferase</keyword>
<sequence>MNREPKTAPSDATLTASGIARLASVGRAAVSNWRRRYADFPAPVGGTPTSPSFDAREVESWLRRHGRLHEAGAEQWAWRHIESYQPAAGISDALSIAGAYLLIRFDRPEAAADSLPTPRRLLTHLRAIDSGLAELVDDVLPKQWTPQLTTLLSAVDQLGREREPEAAFEYLHSQYVASAHSLSGLAGTPDGVAEVLLNLAGTGASTFDFTSGTGSILRMAADRALQGASVTRCYAQEINPQYALITLLRLWFVQIRAKRAGHAAEPPVVHIGDSLLADATPDLRADVVVANFPFGIHDWGHDRLAYDPRWTYGLPPRTEPELAWVQHALAHLSPNGTAAVLMPPAAATRPAGRRVRAELVRHGALRAVIALPAGLMPPTGIGLHIWVLKLPDLRQPHAGAVLVVDAATAPTTRAVADLAGTAWRAYLSDHYAEEPGVHRAVPAIEVLDDQVDLTPQRYLPRSDELATNPAEIIARISDFGQLLEQVRRSLPAVQEVDTAALRLAPQADIADLIRSGGMSIQRAVSRSRSAHTPASGLVLTGADVLAGNPATGAAARASGDDAGPEVQAGDILVPVIGRKISARVATPEQVGAELGTGVQLLRVDPTRFDPWFVAGVISRTDNLRVAGRSSSTGSGALRIDIKRLAIPVLPLDRQQAYGRAFCQLVEFRTRLDRAAATGAALAREIGDSLTAGALGPPSSSDRLRAALVTGVPAKDSITP</sequence>